<keyword evidence="6 10" id="KW-0521">NADP</keyword>
<keyword evidence="5" id="KW-0732">Signal</keyword>
<dbReference type="GO" id="GO:0005615">
    <property type="term" value="C:extracellular space"/>
    <property type="evidence" value="ECO:0007669"/>
    <property type="project" value="UniProtKB-ARBA"/>
</dbReference>
<dbReference type="Proteomes" id="UP000558958">
    <property type="component" value="Unassembled WGS sequence"/>
</dbReference>
<reference evidence="11 12" key="1">
    <citation type="submission" date="2019-09" db="EMBL/GenBank/DDBJ databases">
        <title>Bird 10,000 Genomes (B10K) Project - Family phase.</title>
        <authorList>
            <person name="Zhang G."/>
        </authorList>
    </citation>
    <scope>NUCLEOTIDE SEQUENCE [LARGE SCALE GENOMIC DNA]</scope>
    <source>
        <strain evidence="11">B10K-DU-001-06</strain>
        <tissue evidence="11">Muscle</tissue>
    </source>
</reference>
<dbReference type="FunFam" id="3.90.176.10:FF:000001">
    <property type="entry name" value="NAD(P)(+)--arginine ADP-ribosyltransferase"/>
    <property type="match status" value="1"/>
</dbReference>
<dbReference type="GO" id="GO:0106274">
    <property type="term" value="F:NAD+-protein-arginine ADP-ribosyltransferase activity"/>
    <property type="evidence" value="ECO:0007669"/>
    <property type="project" value="UniProtKB-EC"/>
</dbReference>
<evidence type="ECO:0000313" key="12">
    <source>
        <dbReference type="Proteomes" id="UP000558958"/>
    </source>
</evidence>
<dbReference type="Gene3D" id="3.90.176.10">
    <property type="entry name" value="Toxin ADP-ribosyltransferase, Chain A, domain 1"/>
    <property type="match status" value="1"/>
</dbReference>
<accession>A0A7K8YTQ3</accession>
<dbReference type="GO" id="GO:0046677">
    <property type="term" value="P:response to antibiotic"/>
    <property type="evidence" value="ECO:0007669"/>
    <property type="project" value="UniProtKB-ARBA"/>
</dbReference>
<feature type="non-terminal residue" evidence="11">
    <location>
        <position position="235"/>
    </location>
</feature>
<keyword evidence="12" id="KW-1185">Reference proteome</keyword>
<dbReference type="PROSITE" id="PS51996">
    <property type="entry name" value="TR_MART"/>
    <property type="match status" value="1"/>
</dbReference>
<keyword evidence="7 10" id="KW-0520">NAD</keyword>
<organism evidence="11 12">
    <name type="scientific">Sakesphorus luctuosus</name>
    <dbReference type="NCBI Taxonomy" id="419690"/>
    <lineage>
        <taxon>Eukaryota</taxon>
        <taxon>Metazoa</taxon>
        <taxon>Chordata</taxon>
        <taxon>Craniata</taxon>
        <taxon>Vertebrata</taxon>
        <taxon>Euteleostomi</taxon>
        <taxon>Archelosauria</taxon>
        <taxon>Archosauria</taxon>
        <taxon>Dinosauria</taxon>
        <taxon>Saurischia</taxon>
        <taxon>Theropoda</taxon>
        <taxon>Coelurosauria</taxon>
        <taxon>Aves</taxon>
        <taxon>Neognathae</taxon>
        <taxon>Neoaves</taxon>
        <taxon>Telluraves</taxon>
        <taxon>Australaves</taxon>
        <taxon>Passeriformes</taxon>
        <taxon>Thamnophilidae</taxon>
        <taxon>Sakesphorus</taxon>
    </lineage>
</organism>
<evidence type="ECO:0000256" key="5">
    <source>
        <dbReference type="ARBA" id="ARBA00022729"/>
    </source>
</evidence>
<evidence type="ECO:0000256" key="8">
    <source>
        <dbReference type="ARBA" id="ARBA00023157"/>
    </source>
</evidence>
<evidence type="ECO:0000256" key="4">
    <source>
        <dbReference type="ARBA" id="ARBA00022695"/>
    </source>
</evidence>
<evidence type="ECO:0000256" key="1">
    <source>
        <dbReference type="ARBA" id="ARBA00009558"/>
    </source>
</evidence>
<proteinExistence type="inferred from homology"/>
<protein>
    <recommendedName>
        <fullName evidence="10">NAD(P)(+)--arginine ADP-ribosyltransferase</fullName>
        <ecNumber evidence="10">2.4.2.31</ecNumber>
    </recommendedName>
    <alternativeName>
        <fullName evidence="10">Mono(ADP-ribosyl)transferase</fullName>
    </alternativeName>
</protein>
<dbReference type="PANTHER" id="PTHR10339">
    <property type="entry name" value="ADP-RIBOSYLTRANSFERASE"/>
    <property type="match status" value="1"/>
</dbReference>
<evidence type="ECO:0000256" key="6">
    <source>
        <dbReference type="ARBA" id="ARBA00022857"/>
    </source>
</evidence>
<comment type="catalytic activity">
    <reaction evidence="9 10">
        <text>L-arginyl-[protein] + NAD(+) = N(omega)-(ADP-D-ribosyl)-L-arginyl-[protein] + nicotinamide + H(+)</text>
        <dbReference type="Rhea" id="RHEA:19149"/>
        <dbReference type="Rhea" id="RHEA-COMP:10532"/>
        <dbReference type="Rhea" id="RHEA-COMP:15087"/>
        <dbReference type="ChEBI" id="CHEBI:15378"/>
        <dbReference type="ChEBI" id="CHEBI:17154"/>
        <dbReference type="ChEBI" id="CHEBI:29965"/>
        <dbReference type="ChEBI" id="CHEBI:57540"/>
        <dbReference type="ChEBI" id="CHEBI:142554"/>
        <dbReference type="EC" id="2.4.2.31"/>
    </reaction>
</comment>
<dbReference type="AlphaFoldDB" id="A0A7K8YTQ3"/>
<dbReference type="GO" id="GO:0016779">
    <property type="term" value="F:nucleotidyltransferase activity"/>
    <property type="evidence" value="ECO:0007669"/>
    <property type="project" value="UniProtKB-KW"/>
</dbReference>
<dbReference type="EMBL" id="VWZD01007426">
    <property type="protein sequence ID" value="NXG06375.1"/>
    <property type="molecule type" value="Genomic_DNA"/>
</dbReference>
<dbReference type="GO" id="GO:0003950">
    <property type="term" value="F:NAD+ poly-ADP-ribosyltransferase activity"/>
    <property type="evidence" value="ECO:0007669"/>
    <property type="project" value="UniProtKB-ARBA"/>
</dbReference>
<keyword evidence="2 10" id="KW-0328">Glycosyltransferase</keyword>
<dbReference type="EC" id="2.4.2.31" evidence="10"/>
<keyword evidence="3 10" id="KW-0808">Transferase</keyword>
<dbReference type="GO" id="GO:0044194">
    <property type="term" value="C:cytolytic granule"/>
    <property type="evidence" value="ECO:0007669"/>
    <property type="project" value="UniProtKB-ARBA"/>
</dbReference>
<evidence type="ECO:0000256" key="10">
    <source>
        <dbReference type="RuleBase" id="RU361228"/>
    </source>
</evidence>
<comment type="similarity">
    <text evidence="1 10">Belongs to the Arg-specific ADP-ribosyltransferase family.</text>
</comment>
<dbReference type="InterPro" id="IPR000768">
    <property type="entry name" value="ART"/>
</dbReference>
<dbReference type="InterPro" id="IPR050999">
    <property type="entry name" value="ADP-ribosyltransferase_ARG"/>
</dbReference>
<evidence type="ECO:0000256" key="3">
    <source>
        <dbReference type="ARBA" id="ARBA00022679"/>
    </source>
</evidence>
<evidence type="ECO:0000256" key="9">
    <source>
        <dbReference type="ARBA" id="ARBA00047597"/>
    </source>
</evidence>
<evidence type="ECO:0000313" key="11">
    <source>
        <dbReference type="EMBL" id="NXG06375.1"/>
    </source>
</evidence>
<evidence type="ECO:0000256" key="2">
    <source>
        <dbReference type="ARBA" id="ARBA00022676"/>
    </source>
</evidence>
<gene>
    <name evidence="11" type="primary">Nrt2_2</name>
    <name evidence="11" type="ORF">SAKLUC_R06886</name>
</gene>
<evidence type="ECO:0000256" key="7">
    <source>
        <dbReference type="ARBA" id="ARBA00023027"/>
    </source>
</evidence>
<dbReference type="Pfam" id="PF01129">
    <property type="entry name" value="ART"/>
    <property type="match status" value="1"/>
</dbReference>
<comment type="caution">
    <text evidence="11">The sequence shown here is derived from an EMBL/GenBank/DDBJ whole genome shotgun (WGS) entry which is preliminary data.</text>
</comment>
<dbReference type="PANTHER" id="PTHR10339:SF19">
    <property type="entry name" value="GPI-LINKED NAD(P)(+)--ARGININE ADP-RIBOSYLTRANSFERASE 1"/>
    <property type="match status" value="1"/>
</dbReference>
<dbReference type="PRINTS" id="PR00970">
    <property type="entry name" value="RIBTRNSFRASE"/>
</dbReference>
<feature type="non-terminal residue" evidence="11">
    <location>
        <position position="1"/>
    </location>
</feature>
<name>A0A7K8YTQ3_9PASS</name>
<keyword evidence="4" id="KW-0548">Nucleotidyltransferase</keyword>
<keyword evidence="8" id="KW-1015">Disulfide bond</keyword>
<dbReference type="SUPFAM" id="SSF56399">
    <property type="entry name" value="ADP-ribosylation"/>
    <property type="match status" value="1"/>
</dbReference>
<sequence>VIELTMVPNSFDDQYRGCRNKMAKAVRALNLTEFASNSDYSKAWGKATVKWQSRPSMGSRLRPEEAIALMAYTMEEGLYLEFNKATREGGISRRHYLYNFRFKVVRFLLTKPLDDLRKEKSHPKCLHVFQGVEGVQFATEPRWIIHFGQFASTSLLKNVSEHYGTDTLFEVDTCHGANIQDFSYYLEEEEVLIPPFETFKVTNVSHQSHTTFIQLCSHGVHSKFNCAWLRGDIPG</sequence>